<dbReference type="InterPro" id="IPR034686">
    <property type="entry name" value="Terpene_cyclase-like_2"/>
</dbReference>
<name>A0AAW0E788_9AGAR</name>
<evidence type="ECO:0000256" key="3">
    <source>
        <dbReference type="ARBA" id="ARBA00022723"/>
    </source>
</evidence>
<dbReference type="Gene3D" id="1.10.600.10">
    <property type="entry name" value="Farnesyl Diphosphate Synthase"/>
    <property type="match status" value="1"/>
</dbReference>
<dbReference type="GO" id="GO:0010333">
    <property type="term" value="F:terpene synthase activity"/>
    <property type="evidence" value="ECO:0007669"/>
    <property type="project" value="InterPro"/>
</dbReference>
<comment type="similarity">
    <text evidence="2 6">Belongs to the terpene synthase family.</text>
</comment>
<proteinExistence type="inferred from homology"/>
<keyword evidence="3 6" id="KW-0479">Metal-binding</keyword>
<dbReference type="GO" id="GO:0046872">
    <property type="term" value="F:metal ion binding"/>
    <property type="evidence" value="ECO:0007669"/>
    <property type="project" value="UniProtKB-KW"/>
</dbReference>
<dbReference type="EC" id="4.2.3.-" evidence="6"/>
<evidence type="ECO:0000256" key="4">
    <source>
        <dbReference type="ARBA" id="ARBA00022842"/>
    </source>
</evidence>
<evidence type="ECO:0000256" key="6">
    <source>
        <dbReference type="RuleBase" id="RU366034"/>
    </source>
</evidence>
<gene>
    <name evidence="7" type="ORF">R3P38DRAFT_2494871</name>
</gene>
<keyword evidence="8" id="KW-1185">Reference proteome</keyword>
<comment type="caution">
    <text evidence="7">The sequence shown here is derived from an EMBL/GenBank/DDBJ whole genome shotgun (WGS) entry which is preliminary data.</text>
</comment>
<dbReference type="Proteomes" id="UP001362999">
    <property type="component" value="Unassembled WGS sequence"/>
</dbReference>
<reference evidence="7 8" key="1">
    <citation type="journal article" date="2024" name="J Genomics">
        <title>Draft genome sequencing and assembly of Favolaschia claudopus CIRM-BRFM 2984 isolated from oak limbs.</title>
        <authorList>
            <person name="Navarro D."/>
            <person name="Drula E."/>
            <person name="Chaduli D."/>
            <person name="Cazenave R."/>
            <person name="Ahrendt S."/>
            <person name="Wang J."/>
            <person name="Lipzen A."/>
            <person name="Daum C."/>
            <person name="Barry K."/>
            <person name="Grigoriev I.V."/>
            <person name="Favel A."/>
            <person name="Rosso M.N."/>
            <person name="Martin F."/>
        </authorList>
    </citation>
    <scope>NUCLEOTIDE SEQUENCE [LARGE SCALE GENOMIC DNA]</scope>
    <source>
        <strain evidence="7 8">CIRM-BRFM 2984</strain>
    </source>
</reference>
<dbReference type="GO" id="GO:0008299">
    <property type="term" value="P:isoprenoid biosynthetic process"/>
    <property type="evidence" value="ECO:0007669"/>
    <property type="project" value="UniProtKB-ARBA"/>
</dbReference>
<evidence type="ECO:0000313" key="7">
    <source>
        <dbReference type="EMBL" id="KAK7061402.1"/>
    </source>
</evidence>
<evidence type="ECO:0000256" key="5">
    <source>
        <dbReference type="ARBA" id="ARBA00023239"/>
    </source>
</evidence>
<dbReference type="PANTHER" id="PTHR35201">
    <property type="entry name" value="TERPENE SYNTHASE"/>
    <property type="match status" value="1"/>
</dbReference>
<keyword evidence="5 6" id="KW-0456">Lyase</keyword>
<accession>A0AAW0E788</accession>
<dbReference type="EMBL" id="JAWWNJ010000002">
    <property type="protein sequence ID" value="KAK7061402.1"/>
    <property type="molecule type" value="Genomic_DNA"/>
</dbReference>
<dbReference type="Pfam" id="PF19086">
    <property type="entry name" value="Terpene_syn_C_2"/>
    <property type="match status" value="1"/>
</dbReference>
<organism evidence="7 8">
    <name type="scientific">Favolaschia claudopus</name>
    <dbReference type="NCBI Taxonomy" id="2862362"/>
    <lineage>
        <taxon>Eukaryota</taxon>
        <taxon>Fungi</taxon>
        <taxon>Dikarya</taxon>
        <taxon>Basidiomycota</taxon>
        <taxon>Agaricomycotina</taxon>
        <taxon>Agaricomycetes</taxon>
        <taxon>Agaricomycetidae</taxon>
        <taxon>Agaricales</taxon>
        <taxon>Marasmiineae</taxon>
        <taxon>Mycenaceae</taxon>
        <taxon>Favolaschia</taxon>
    </lineage>
</organism>
<dbReference type="AlphaFoldDB" id="A0AAW0E788"/>
<dbReference type="PANTHER" id="PTHR35201:SF4">
    <property type="entry name" value="BETA-PINACENE SYNTHASE-RELATED"/>
    <property type="match status" value="1"/>
</dbReference>
<dbReference type="InterPro" id="IPR008949">
    <property type="entry name" value="Isoprenoid_synthase_dom_sf"/>
</dbReference>
<evidence type="ECO:0000256" key="2">
    <source>
        <dbReference type="ARBA" id="ARBA00006333"/>
    </source>
</evidence>
<evidence type="ECO:0000313" key="8">
    <source>
        <dbReference type="Proteomes" id="UP001362999"/>
    </source>
</evidence>
<sequence>MTIEYRIPDLLGFVEEYRKPLNPHFDTLDAGFQKWVEEASFLSASHKKAWKYSELPLLVARTFPTADAAQLHVCLESLMMFLILEQLTDPPATSEVSRKWAAEFVDAFQVPAEGAQKKEGPAAILQHLGNKVLAALDRPYRAGYIASNILSAEGVVQEALDREKYSESNPIPVHSYLDTRRKSLGALPFHELALWIWKLDMLEEPVLKNAHIQVMVQAGLDMGLLANDLYSYRKEYLEDGATHNFVNVAMHDPATSLKVGETQAAIDYTAGEFTAALTRFKEHKKLLTFAEDGDMDLAANVERYCELMMDSVAGNIEWSVACKRYSLFPDEAARKAGIVKI</sequence>
<comment type="cofactor">
    <cofactor evidence="1 6">
        <name>Mg(2+)</name>
        <dbReference type="ChEBI" id="CHEBI:18420"/>
    </cofactor>
</comment>
<dbReference type="SUPFAM" id="SSF48576">
    <property type="entry name" value="Terpenoid synthases"/>
    <property type="match status" value="1"/>
</dbReference>
<evidence type="ECO:0000256" key="1">
    <source>
        <dbReference type="ARBA" id="ARBA00001946"/>
    </source>
</evidence>
<keyword evidence="4 6" id="KW-0460">Magnesium</keyword>
<protein>
    <recommendedName>
        <fullName evidence="6">Terpene synthase</fullName>
        <ecNumber evidence="6">4.2.3.-</ecNumber>
    </recommendedName>
</protein>